<evidence type="ECO:0000313" key="1">
    <source>
        <dbReference type="EMBL" id="KAB2610028.1"/>
    </source>
</evidence>
<keyword evidence="1" id="KW-0489">Methyltransferase</keyword>
<comment type="caution">
    <text evidence="1">The sequence shown here is derived from an EMBL/GenBank/DDBJ whole genome shotgun (WGS) entry which is preliminary data.</text>
</comment>
<name>A0A5N5G459_9ROSA</name>
<dbReference type="GO" id="GO:0008168">
    <property type="term" value="F:methyltransferase activity"/>
    <property type="evidence" value="ECO:0007669"/>
    <property type="project" value="UniProtKB-KW"/>
</dbReference>
<dbReference type="AlphaFoldDB" id="A0A5N5G459"/>
<organism evidence="1 2">
    <name type="scientific">Pyrus ussuriensis x Pyrus communis</name>
    <dbReference type="NCBI Taxonomy" id="2448454"/>
    <lineage>
        <taxon>Eukaryota</taxon>
        <taxon>Viridiplantae</taxon>
        <taxon>Streptophyta</taxon>
        <taxon>Embryophyta</taxon>
        <taxon>Tracheophyta</taxon>
        <taxon>Spermatophyta</taxon>
        <taxon>Magnoliopsida</taxon>
        <taxon>eudicotyledons</taxon>
        <taxon>Gunneridae</taxon>
        <taxon>Pentapetalae</taxon>
        <taxon>rosids</taxon>
        <taxon>fabids</taxon>
        <taxon>Rosales</taxon>
        <taxon>Rosaceae</taxon>
        <taxon>Amygdaloideae</taxon>
        <taxon>Maleae</taxon>
        <taxon>Pyrus</taxon>
    </lineage>
</organism>
<reference evidence="1 2" key="2">
    <citation type="submission" date="2019-11" db="EMBL/GenBank/DDBJ databases">
        <title>A de novo genome assembly of a pear dwarfing rootstock.</title>
        <authorList>
            <person name="Wang F."/>
            <person name="Wang J."/>
            <person name="Li S."/>
            <person name="Zhang Y."/>
            <person name="Fang M."/>
            <person name="Ma L."/>
            <person name="Zhao Y."/>
            <person name="Jiang S."/>
        </authorList>
    </citation>
    <scope>NUCLEOTIDE SEQUENCE [LARGE SCALE GENOMIC DNA]</scope>
    <source>
        <strain evidence="1">S2</strain>
        <tissue evidence="1">Leaf</tissue>
    </source>
</reference>
<evidence type="ECO:0000313" key="2">
    <source>
        <dbReference type="Proteomes" id="UP000327157"/>
    </source>
</evidence>
<gene>
    <name evidence="1" type="ORF">D8674_042269</name>
</gene>
<proteinExistence type="predicted"/>
<accession>A0A5N5G459</accession>
<keyword evidence="2" id="KW-1185">Reference proteome</keyword>
<dbReference type="GO" id="GO:0032259">
    <property type="term" value="P:methylation"/>
    <property type="evidence" value="ECO:0007669"/>
    <property type="project" value="UniProtKB-KW"/>
</dbReference>
<keyword evidence="1" id="KW-0808">Transferase</keyword>
<dbReference type="EMBL" id="SMOL01000491">
    <property type="protein sequence ID" value="KAB2610028.1"/>
    <property type="molecule type" value="Genomic_DNA"/>
</dbReference>
<dbReference type="Proteomes" id="UP000327157">
    <property type="component" value="Unassembled WGS sequence"/>
</dbReference>
<reference evidence="1 2" key="1">
    <citation type="submission" date="2019-09" db="EMBL/GenBank/DDBJ databases">
        <authorList>
            <person name="Ou C."/>
        </authorList>
    </citation>
    <scope>NUCLEOTIDE SEQUENCE [LARGE SCALE GENOMIC DNA]</scope>
    <source>
        <strain evidence="1">S2</strain>
        <tissue evidence="1">Leaf</tissue>
    </source>
</reference>
<sequence length="82" mass="8594">MSAFAATATDMLKTPTCTKITTIALISLSLFLLANHYSATYPSLPFFSSTATSSAAQFSSLASQTLESHVPNPPSAPYPPLP</sequence>
<protein>
    <submittedName>
        <fullName evidence="1">Methyltransferase PMT10</fullName>
    </submittedName>
</protein>